<dbReference type="InterPro" id="IPR011008">
    <property type="entry name" value="Dimeric_a/b-barrel"/>
</dbReference>
<organism evidence="2 3">
    <name type="scientific">Novosphingobium rhizovicinum</name>
    <dbReference type="NCBI Taxonomy" id="3228928"/>
    <lineage>
        <taxon>Bacteria</taxon>
        <taxon>Pseudomonadati</taxon>
        <taxon>Pseudomonadota</taxon>
        <taxon>Alphaproteobacteria</taxon>
        <taxon>Sphingomonadales</taxon>
        <taxon>Sphingomonadaceae</taxon>
        <taxon>Novosphingobium</taxon>
    </lineage>
</organism>
<dbReference type="PROSITE" id="PS51725">
    <property type="entry name" value="ABM"/>
    <property type="match status" value="1"/>
</dbReference>
<sequence>MSARTDPMILVIATVRVVPGQEAEYEAAVAEIMPRVREANPGILFYHAGRCREEAGTYRVVEAYADRAAMERHIGSASLQASLAQLQPVVADVEIKLHDFVA</sequence>
<dbReference type="PANTHER" id="PTHR33336">
    <property type="entry name" value="QUINOL MONOOXYGENASE YGIN-RELATED"/>
    <property type="match status" value="1"/>
</dbReference>
<dbReference type="PANTHER" id="PTHR33336:SF3">
    <property type="entry name" value="ABM DOMAIN-CONTAINING PROTEIN"/>
    <property type="match status" value="1"/>
</dbReference>
<dbReference type="GO" id="GO:0004497">
    <property type="term" value="F:monooxygenase activity"/>
    <property type="evidence" value="ECO:0007669"/>
    <property type="project" value="UniProtKB-KW"/>
</dbReference>
<dbReference type="InterPro" id="IPR007138">
    <property type="entry name" value="ABM_dom"/>
</dbReference>
<dbReference type="EC" id="1.-.-.-" evidence="2"/>
<feature type="domain" description="ABM" evidence="1">
    <location>
        <begin position="9"/>
        <end position="100"/>
    </location>
</feature>
<dbReference type="SUPFAM" id="SSF54909">
    <property type="entry name" value="Dimeric alpha+beta barrel"/>
    <property type="match status" value="1"/>
</dbReference>
<dbReference type="Pfam" id="PF03992">
    <property type="entry name" value="ABM"/>
    <property type="match status" value="1"/>
</dbReference>
<evidence type="ECO:0000313" key="3">
    <source>
        <dbReference type="Proteomes" id="UP001556118"/>
    </source>
</evidence>
<dbReference type="InterPro" id="IPR050744">
    <property type="entry name" value="AI-2_Isomerase_LsrG"/>
</dbReference>
<dbReference type="Gene3D" id="3.30.70.100">
    <property type="match status" value="1"/>
</dbReference>
<keyword evidence="2" id="KW-0560">Oxidoreductase</keyword>
<keyword evidence="3" id="KW-1185">Reference proteome</keyword>
<reference evidence="2 3" key="1">
    <citation type="submission" date="2024-06" db="EMBL/GenBank/DDBJ databases">
        <title>Novosphingobium rhizovicinus M1R2S20.</title>
        <authorList>
            <person name="Sun J.-Q."/>
        </authorList>
    </citation>
    <scope>NUCLEOTIDE SEQUENCE [LARGE SCALE GENOMIC DNA]</scope>
    <source>
        <strain evidence="2 3">M1R2S20</strain>
    </source>
</reference>
<evidence type="ECO:0000313" key="2">
    <source>
        <dbReference type="EMBL" id="MEW9854392.1"/>
    </source>
</evidence>
<dbReference type="Proteomes" id="UP001556118">
    <property type="component" value="Unassembled WGS sequence"/>
</dbReference>
<dbReference type="RefSeq" id="WP_367770032.1">
    <property type="nucleotide sequence ID" value="NZ_JBFNXR010000019.1"/>
</dbReference>
<gene>
    <name evidence="2" type="ORF">ABUH87_04245</name>
</gene>
<keyword evidence="2" id="KW-0503">Monooxygenase</keyword>
<dbReference type="EMBL" id="JBFNXR010000019">
    <property type="protein sequence ID" value="MEW9854392.1"/>
    <property type="molecule type" value="Genomic_DNA"/>
</dbReference>
<comment type="caution">
    <text evidence="2">The sequence shown here is derived from an EMBL/GenBank/DDBJ whole genome shotgun (WGS) entry which is preliminary data.</text>
</comment>
<evidence type="ECO:0000259" key="1">
    <source>
        <dbReference type="PROSITE" id="PS51725"/>
    </source>
</evidence>
<accession>A0ABV3R933</accession>
<protein>
    <submittedName>
        <fullName evidence="2">Quinol monooxygenase</fullName>
        <ecNumber evidence="2">1.-.-.-</ecNumber>
    </submittedName>
</protein>
<name>A0ABV3R933_9SPHN</name>
<proteinExistence type="predicted"/>